<keyword evidence="2 5" id="KW-0378">Hydrolase</keyword>
<evidence type="ECO:0000256" key="4">
    <source>
        <dbReference type="SAM" id="MobiDB-lite"/>
    </source>
</evidence>
<dbReference type="SUPFAM" id="SSF56784">
    <property type="entry name" value="HAD-like"/>
    <property type="match status" value="1"/>
</dbReference>
<dbReference type="GO" id="GO:0046872">
    <property type="term" value="F:metal ion binding"/>
    <property type="evidence" value="ECO:0007669"/>
    <property type="project" value="UniProtKB-KW"/>
</dbReference>
<protein>
    <submittedName>
        <fullName evidence="5">HAD family hydrolase</fullName>
    </submittedName>
</protein>
<evidence type="ECO:0000313" key="5">
    <source>
        <dbReference type="EMBL" id="AMU94974.1"/>
    </source>
</evidence>
<dbReference type="InterPro" id="IPR006385">
    <property type="entry name" value="HAD_hydro_SerB1"/>
</dbReference>
<dbReference type="PANTHER" id="PTHR43344">
    <property type="entry name" value="PHOSPHOSERINE PHOSPHATASE"/>
    <property type="match status" value="1"/>
</dbReference>
<keyword evidence="3" id="KW-0460">Magnesium</keyword>
<dbReference type="InterPro" id="IPR050582">
    <property type="entry name" value="HAD-like_SerB"/>
</dbReference>
<dbReference type="GO" id="GO:0016787">
    <property type="term" value="F:hydrolase activity"/>
    <property type="evidence" value="ECO:0007669"/>
    <property type="project" value="UniProtKB-KW"/>
</dbReference>
<dbReference type="EMBL" id="CP013342">
    <property type="protein sequence ID" value="AMU94974.1"/>
    <property type="molecule type" value="Genomic_DNA"/>
</dbReference>
<evidence type="ECO:0000256" key="1">
    <source>
        <dbReference type="ARBA" id="ARBA00022723"/>
    </source>
</evidence>
<dbReference type="NCBIfam" id="TIGR01488">
    <property type="entry name" value="HAD-SF-IB"/>
    <property type="match status" value="1"/>
</dbReference>
<organism evidence="5 6">
    <name type="scientific">Sphingopyxis terrae subsp. terrae NBRC 15098</name>
    <dbReference type="NCBI Taxonomy" id="1219058"/>
    <lineage>
        <taxon>Bacteria</taxon>
        <taxon>Pseudomonadati</taxon>
        <taxon>Pseudomonadota</taxon>
        <taxon>Alphaproteobacteria</taxon>
        <taxon>Sphingomonadales</taxon>
        <taxon>Sphingomonadaceae</taxon>
        <taxon>Sphingopyxis</taxon>
    </lineage>
</organism>
<gene>
    <name evidence="5" type="ORF">AOA14_10195</name>
</gene>
<dbReference type="InterPro" id="IPR023214">
    <property type="entry name" value="HAD_sf"/>
</dbReference>
<reference evidence="6" key="1">
    <citation type="submission" date="2015-11" db="EMBL/GenBank/DDBJ databases">
        <title>Complete genome sequence of a polyethylene glycol-degrading strain Sphingopyxis terrae strain 203-1 (NBRC 15098).</title>
        <authorList>
            <person name="Yoshiyuki O."/>
            <person name="Shouta N."/>
            <person name="Nagata Y."/>
            <person name="Numata M."/>
            <person name="Tsuchikane K."/>
            <person name="Hosoyama A."/>
            <person name="Yamazoe A."/>
            <person name="Tsuda M."/>
            <person name="Fujita N."/>
            <person name="Kawai F."/>
        </authorList>
    </citation>
    <scope>NUCLEOTIDE SEQUENCE [LARGE SCALE GENOMIC DNA]</scope>
    <source>
        <strain evidence="6">203-1</strain>
    </source>
</reference>
<reference evidence="5 6" key="2">
    <citation type="journal article" date="2016" name="Genome Announc.">
        <title>Complete Genome Sequence of Sphingopyxis terrae Strain 203-1 (NBRC 111660), a Polyethylene Glycol Degrader.</title>
        <authorList>
            <person name="Ohtsubo Y."/>
            <person name="Nonoyama S."/>
            <person name="Nagata Y."/>
            <person name="Numata M."/>
            <person name="Tsuchikane K."/>
            <person name="Hosoyama A."/>
            <person name="Yamazoe A."/>
            <person name="Tsuda M."/>
            <person name="Fujita N."/>
            <person name="Kawai F."/>
        </authorList>
    </citation>
    <scope>NUCLEOTIDE SEQUENCE [LARGE SCALE GENOMIC DNA]</scope>
    <source>
        <strain evidence="5 6">203-1</strain>
    </source>
</reference>
<dbReference type="Gene3D" id="1.20.1440.100">
    <property type="entry name" value="SG protein - dephosphorylation function"/>
    <property type="match status" value="1"/>
</dbReference>
<proteinExistence type="predicted"/>
<dbReference type="InterPro" id="IPR036412">
    <property type="entry name" value="HAD-like_sf"/>
</dbReference>
<dbReference type="PANTHER" id="PTHR43344:SF13">
    <property type="entry name" value="PHOSPHATASE RV3661-RELATED"/>
    <property type="match status" value="1"/>
</dbReference>
<name>A0A142VYV7_9SPHN</name>
<feature type="region of interest" description="Disordered" evidence="4">
    <location>
        <begin position="1"/>
        <end position="20"/>
    </location>
</feature>
<dbReference type="NCBIfam" id="TIGR01490">
    <property type="entry name" value="HAD-SF-IB-hyp1"/>
    <property type="match status" value="1"/>
</dbReference>
<evidence type="ECO:0000256" key="3">
    <source>
        <dbReference type="ARBA" id="ARBA00022842"/>
    </source>
</evidence>
<dbReference type="KEGG" id="ster:AOA14_10195"/>
<dbReference type="Gene3D" id="3.40.50.1000">
    <property type="entry name" value="HAD superfamily/HAD-like"/>
    <property type="match status" value="1"/>
</dbReference>
<dbReference type="Proteomes" id="UP000076234">
    <property type="component" value="Chromosome"/>
</dbReference>
<evidence type="ECO:0000313" key="6">
    <source>
        <dbReference type="Proteomes" id="UP000076234"/>
    </source>
</evidence>
<dbReference type="STRING" id="1219058.AOA14_10195"/>
<sequence length="251" mass="27048">MRRRTRESGGGTQSERLGPAAMSDAAAPFRIAVYDLDRTVLRMPTFTLFLLWAAARSAPWRLLLAPVFLGLLAGHALGLYSRDALKPAAIALMLGRRLPAERMARLAADFAAWRVPADVQPGARAAIARDRAAGYHLLLATAAPEFYAAALAEALGFDACIATRHRRAADGGWLAALDGTNCYGPEKARRVAEWLAADPQRAAHHMRAYSDHASDAPLFALADEAFAIGRRGRIAKAARDNGWTLMDFGTG</sequence>
<evidence type="ECO:0000256" key="2">
    <source>
        <dbReference type="ARBA" id="ARBA00022801"/>
    </source>
</evidence>
<dbReference type="AlphaFoldDB" id="A0A142VYV7"/>
<accession>A0A142VYV7</accession>
<dbReference type="Pfam" id="PF12710">
    <property type="entry name" value="HAD"/>
    <property type="match status" value="1"/>
</dbReference>
<keyword evidence="1" id="KW-0479">Metal-binding</keyword>